<dbReference type="EMBL" id="SDAM02000057">
    <property type="protein sequence ID" value="KAH6833584.1"/>
    <property type="molecule type" value="Genomic_DNA"/>
</dbReference>
<comment type="caution">
    <text evidence="5">The sequence shown here is derived from an EMBL/GenBank/DDBJ whole genome shotgun (WGS) entry which is preliminary data.</text>
</comment>
<evidence type="ECO:0000256" key="1">
    <source>
        <dbReference type="ARBA" id="ARBA00023016"/>
    </source>
</evidence>
<sequence>MSASLVRALLSDPFLSSSEGVGLGLGPSEIGPAMDWKESPQAHIFKFDLPGLTKEDVKLQLHDDRVLHVSAVSREEEENKDCKWYCRERVGAGNFRREFRLPGNAAVDEIKASMSDGVLVVRVAKDESKNKKKKHAKKRAVEIAGEGEDSGAAKGISRFVCFKA</sequence>
<evidence type="ECO:0000256" key="3">
    <source>
        <dbReference type="RuleBase" id="RU003616"/>
    </source>
</evidence>
<name>A0AAD4JHV1_PERFH</name>
<dbReference type="Gene3D" id="2.60.40.790">
    <property type="match status" value="1"/>
</dbReference>
<accession>A0AAD4JHV1</accession>
<organism evidence="5 6">
    <name type="scientific">Perilla frutescens var. hirtella</name>
    <name type="common">Perilla citriodora</name>
    <name type="synonym">Perilla setoyensis</name>
    <dbReference type="NCBI Taxonomy" id="608512"/>
    <lineage>
        <taxon>Eukaryota</taxon>
        <taxon>Viridiplantae</taxon>
        <taxon>Streptophyta</taxon>
        <taxon>Embryophyta</taxon>
        <taxon>Tracheophyta</taxon>
        <taxon>Spermatophyta</taxon>
        <taxon>Magnoliopsida</taxon>
        <taxon>eudicotyledons</taxon>
        <taxon>Gunneridae</taxon>
        <taxon>Pentapetalae</taxon>
        <taxon>asterids</taxon>
        <taxon>lamiids</taxon>
        <taxon>Lamiales</taxon>
        <taxon>Lamiaceae</taxon>
        <taxon>Nepetoideae</taxon>
        <taxon>Elsholtzieae</taxon>
        <taxon>Perilla</taxon>
    </lineage>
</organism>
<protein>
    <recommendedName>
        <fullName evidence="4">SHSP domain-containing protein</fullName>
    </recommendedName>
</protein>
<dbReference type="InterPro" id="IPR002068">
    <property type="entry name" value="A-crystallin/Hsp20_dom"/>
</dbReference>
<dbReference type="PANTHER" id="PTHR11527">
    <property type="entry name" value="HEAT-SHOCK PROTEIN 20 FAMILY MEMBER"/>
    <property type="match status" value="1"/>
</dbReference>
<keyword evidence="1" id="KW-0346">Stress response</keyword>
<reference evidence="5 6" key="1">
    <citation type="journal article" date="2021" name="Nat. Commun.">
        <title>Incipient diploidization of the medicinal plant Perilla within 10,000 years.</title>
        <authorList>
            <person name="Zhang Y."/>
            <person name="Shen Q."/>
            <person name="Leng L."/>
            <person name="Zhang D."/>
            <person name="Chen S."/>
            <person name="Shi Y."/>
            <person name="Ning Z."/>
            <person name="Chen S."/>
        </authorList>
    </citation>
    <scope>NUCLEOTIDE SEQUENCE [LARGE SCALE GENOMIC DNA]</scope>
    <source>
        <strain evidence="6">cv. PC099</strain>
    </source>
</reference>
<evidence type="ECO:0000259" key="4">
    <source>
        <dbReference type="PROSITE" id="PS01031"/>
    </source>
</evidence>
<dbReference type="AlphaFoldDB" id="A0AAD4JHV1"/>
<dbReference type="Pfam" id="PF00011">
    <property type="entry name" value="HSP20"/>
    <property type="match status" value="1"/>
</dbReference>
<evidence type="ECO:0000313" key="6">
    <source>
        <dbReference type="Proteomes" id="UP001190926"/>
    </source>
</evidence>
<dbReference type="SUPFAM" id="SSF49764">
    <property type="entry name" value="HSP20-like chaperones"/>
    <property type="match status" value="1"/>
</dbReference>
<dbReference type="InterPro" id="IPR008978">
    <property type="entry name" value="HSP20-like_chaperone"/>
</dbReference>
<dbReference type="InterPro" id="IPR031107">
    <property type="entry name" value="Small_HSP"/>
</dbReference>
<comment type="similarity">
    <text evidence="2 3">Belongs to the small heat shock protein (HSP20) family.</text>
</comment>
<evidence type="ECO:0000313" key="5">
    <source>
        <dbReference type="EMBL" id="KAH6833584.1"/>
    </source>
</evidence>
<keyword evidence="6" id="KW-1185">Reference proteome</keyword>
<proteinExistence type="inferred from homology"/>
<gene>
    <name evidence="5" type="ORF">C2S53_005388</name>
</gene>
<dbReference type="PROSITE" id="PS01031">
    <property type="entry name" value="SHSP"/>
    <property type="match status" value="1"/>
</dbReference>
<dbReference type="Proteomes" id="UP001190926">
    <property type="component" value="Unassembled WGS sequence"/>
</dbReference>
<feature type="domain" description="SHSP" evidence="4">
    <location>
        <begin position="25"/>
        <end position="144"/>
    </location>
</feature>
<evidence type="ECO:0000256" key="2">
    <source>
        <dbReference type="PROSITE-ProRule" id="PRU00285"/>
    </source>
</evidence>